<evidence type="ECO:0000256" key="3">
    <source>
        <dbReference type="ARBA" id="ARBA00022679"/>
    </source>
</evidence>
<dbReference type="InterPro" id="IPR042199">
    <property type="entry name" value="AsparK_Bifunc_asparK/hSer_DH"/>
</dbReference>
<keyword evidence="10" id="KW-0028">Amino-acid biosynthesis</keyword>
<comment type="pathway">
    <text evidence="10">Amino-acid biosynthesis; L-threonine biosynthesis; L-threonine from L-aspartate: step 1/5.</text>
</comment>
<keyword evidence="3 9" id="KW-0808">Transferase</keyword>
<dbReference type="UniPathway" id="UPA00050">
    <property type="reaction ID" value="UER00461"/>
</dbReference>
<dbReference type="InterPro" id="IPR002912">
    <property type="entry name" value="ACT_dom"/>
</dbReference>
<dbReference type="InterPro" id="IPR005260">
    <property type="entry name" value="Asp_kin_monofn"/>
</dbReference>
<organism evidence="12 13">
    <name type="scientific">Francisella philomiragia</name>
    <dbReference type="NCBI Taxonomy" id="28110"/>
    <lineage>
        <taxon>Bacteria</taxon>
        <taxon>Pseudomonadati</taxon>
        <taxon>Pseudomonadota</taxon>
        <taxon>Gammaproteobacteria</taxon>
        <taxon>Thiotrichales</taxon>
        <taxon>Francisellaceae</taxon>
        <taxon>Francisella</taxon>
    </lineage>
</organism>
<dbReference type="SUPFAM" id="SSF55021">
    <property type="entry name" value="ACT-like"/>
    <property type="match status" value="2"/>
</dbReference>
<evidence type="ECO:0000313" key="13">
    <source>
        <dbReference type="Proteomes" id="UP000031830"/>
    </source>
</evidence>
<dbReference type="SUPFAM" id="SSF53633">
    <property type="entry name" value="Carbamate kinase-like"/>
    <property type="match status" value="1"/>
</dbReference>
<dbReference type="InterPro" id="IPR001341">
    <property type="entry name" value="Asp_kinase"/>
</dbReference>
<dbReference type="Proteomes" id="UP000031830">
    <property type="component" value="Chromosome"/>
</dbReference>
<dbReference type="InterPro" id="IPR018042">
    <property type="entry name" value="Aspartate_kinase_CS"/>
</dbReference>
<dbReference type="Gene3D" id="3.30.70.260">
    <property type="match status" value="2"/>
</dbReference>
<comment type="pathway">
    <text evidence="1 10">Amino-acid biosynthesis; L-lysine biosynthesis via DAP pathway; (S)-tetrahydrodipicolinate from L-aspartate: step 1/4.</text>
</comment>
<feature type="binding site" evidence="8">
    <location>
        <begin position="222"/>
        <end position="223"/>
    </location>
    <ligand>
        <name>ATP</name>
        <dbReference type="ChEBI" id="CHEBI:30616"/>
    </ligand>
</feature>
<evidence type="ECO:0000256" key="10">
    <source>
        <dbReference type="RuleBase" id="RU004249"/>
    </source>
</evidence>
<keyword evidence="4 8" id="KW-0547">Nucleotide-binding</keyword>
<dbReference type="UniPathway" id="UPA00051">
    <property type="reaction ID" value="UER00462"/>
</dbReference>
<dbReference type="Gene3D" id="1.20.120.1320">
    <property type="entry name" value="Aspartokinase, catalytic domain"/>
    <property type="match status" value="1"/>
</dbReference>
<comment type="catalytic activity">
    <reaction evidence="7 9">
        <text>L-aspartate + ATP = 4-phospho-L-aspartate + ADP</text>
        <dbReference type="Rhea" id="RHEA:23776"/>
        <dbReference type="ChEBI" id="CHEBI:29991"/>
        <dbReference type="ChEBI" id="CHEBI:30616"/>
        <dbReference type="ChEBI" id="CHEBI:57535"/>
        <dbReference type="ChEBI" id="CHEBI:456216"/>
        <dbReference type="EC" id="2.7.2.4"/>
    </reaction>
</comment>
<dbReference type="PANTHER" id="PTHR21499:SF59">
    <property type="entry name" value="ASPARTOKINASE"/>
    <property type="match status" value="1"/>
</dbReference>
<dbReference type="GO" id="GO:0009088">
    <property type="term" value="P:threonine biosynthetic process"/>
    <property type="evidence" value="ECO:0007669"/>
    <property type="project" value="UniProtKB-UniPathway"/>
</dbReference>
<dbReference type="InterPro" id="IPR054352">
    <property type="entry name" value="ACT_Aspartokinase"/>
</dbReference>
<gene>
    <name evidence="12" type="ORF">LA55_2030</name>
</gene>
<dbReference type="GO" id="GO:0005524">
    <property type="term" value="F:ATP binding"/>
    <property type="evidence" value="ECO:0007669"/>
    <property type="project" value="UniProtKB-KW"/>
</dbReference>
<dbReference type="PROSITE" id="PS51671">
    <property type="entry name" value="ACT"/>
    <property type="match status" value="1"/>
</dbReference>
<evidence type="ECO:0000256" key="1">
    <source>
        <dbReference type="ARBA" id="ARBA00004766"/>
    </source>
</evidence>
<sequence length="452" mass="48510">MSETIVAKFGGTSVANQQAIRQCANIVNSDNRIKLVVVSAQSGITNLLIQLANNSKDGSEVEKIIEQIETIINPILESINSNDVTSSINNMISELRMFANMATYFSGKQLSDSILAFGEMISSILVANVFNQNGINAYHLDSRKILKTSSNFGCASPNLLALETNAIKYILPKIDQGYVCVLGGFIGSDAHGNTTTLGRGCGDYSAALYTQAIKAAQLKIYTDVTGIYQADPRVVPSASSLGTLGFIEAAELATFGAKVVHPKTFWPAMTSNFDVYIGSTFQPELGGTLITQKADSNRNIIAVAERKDQTLLTIKSFNMFGSQGFLVKVFSILANHNIAVDLVSTSEVSVAITLDKLGSHSMGDDLVTPELLKDLESIGNVNIKVENDLSLVSVVGSSLHQINGVSGELFNSLKDYNIRLFSHGASENSICMLVASKDAQKVVNNIYGSFFS</sequence>
<name>A0A0B6D2K3_9GAMM</name>
<feature type="binding site" evidence="8">
    <location>
        <position position="119"/>
    </location>
    <ligand>
        <name>substrate</name>
    </ligand>
</feature>
<dbReference type="Pfam" id="PF00696">
    <property type="entry name" value="AA_kinase"/>
    <property type="match status" value="1"/>
</dbReference>
<feature type="domain" description="ACT" evidence="11">
    <location>
        <begin position="314"/>
        <end position="390"/>
    </location>
</feature>
<feature type="binding site" evidence="8">
    <location>
        <begin position="258"/>
        <end position="259"/>
    </location>
    <ligand>
        <name>ATP</name>
        <dbReference type="ChEBI" id="CHEBI:30616"/>
    </ligand>
</feature>
<dbReference type="RefSeq" id="WP_044527022.1">
    <property type="nucleotide sequence ID" value="NZ_CP009440.1"/>
</dbReference>
<dbReference type="OrthoDB" id="9799110at2"/>
<evidence type="ECO:0000256" key="8">
    <source>
        <dbReference type="PIRSR" id="PIRSR000726-1"/>
    </source>
</evidence>
<keyword evidence="6 8" id="KW-0067">ATP-binding</keyword>
<dbReference type="GO" id="GO:0009089">
    <property type="term" value="P:lysine biosynthetic process via diaminopimelate"/>
    <property type="evidence" value="ECO:0007669"/>
    <property type="project" value="UniProtKB-UniPathway"/>
</dbReference>
<dbReference type="KEGG" id="fpz:LA55_2030"/>
<dbReference type="NCBIfam" id="NF006570">
    <property type="entry name" value="PRK09084.1"/>
    <property type="match status" value="1"/>
</dbReference>
<dbReference type="GO" id="GO:0009090">
    <property type="term" value="P:homoserine biosynthetic process"/>
    <property type="evidence" value="ECO:0007669"/>
    <property type="project" value="TreeGrafter"/>
</dbReference>
<dbReference type="EC" id="2.7.2.4" evidence="9"/>
<evidence type="ECO:0000256" key="5">
    <source>
        <dbReference type="ARBA" id="ARBA00022777"/>
    </source>
</evidence>
<feature type="binding site" evidence="8">
    <location>
        <position position="45"/>
    </location>
    <ligand>
        <name>substrate</name>
    </ligand>
</feature>
<accession>A0A0B6D2K3</accession>
<keyword evidence="5 9" id="KW-0418">Kinase</keyword>
<dbReference type="PIRSF" id="PIRSF000726">
    <property type="entry name" value="Asp_kin"/>
    <property type="match status" value="1"/>
</dbReference>
<dbReference type="GO" id="GO:0004072">
    <property type="term" value="F:aspartate kinase activity"/>
    <property type="evidence" value="ECO:0007669"/>
    <property type="project" value="UniProtKB-EC"/>
</dbReference>
<dbReference type="InterPro" id="IPR036393">
    <property type="entry name" value="AceGlu_kinase-like_sf"/>
</dbReference>
<dbReference type="GO" id="GO:0005829">
    <property type="term" value="C:cytosol"/>
    <property type="evidence" value="ECO:0007669"/>
    <property type="project" value="TreeGrafter"/>
</dbReference>
<dbReference type="STRING" id="28110.KU46_458"/>
<dbReference type="PANTHER" id="PTHR21499">
    <property type="entry name" value="ASPARTATE KINASE"/>
    <property type="match status" value="1"/>
</dbReference>
<feature type="binding site" evidence="8">
    <location>
        <begin position="8"/>
        <end position="11"/>
    </location>
    <ligand>
        <name>ATP</name>
        <dbReference type="ChEBI" id="CHEBI:30616"/>
    </ligand>
</feature>
<dbReference type="CDD" id="cd04932">
    <property type="entry name" value="ACT_AKiii-LysC-EC_1"/>
    <property type="match status" value="1"/>
</dbReference>
<evidence type="ECO:0000259" key="11">
    <source>
        <dbReference type="PROSITE" id="PS51671"/>
    </source>
</evidence>
<evidence type="ECO:0000256" key="7">
    <source>
        <dbReference type="ARBA" id="ARBA00047872"/>
    </source>
</evidence>
<proteinExistence type="inferred from homology"/>
<evidence type="ECO:0000256" key="6">
    <source>
        <dbReference type="ARBA" id="ARBA00022840"/>
    </source>
</evidence>
<dbReference type="PROSITE" id="PS00324">
    <property type="entry name" value="ASPARTOKINASE"/>
    <property type="match status" value="1"/>
</dbReference>
<dbReference type="EMBL" id="CP009440">
    <property type="protein sequence ID" value="AJI52552.1"/>
    <property type="molecule type" value="Genomic_DNA"/>
</dbReference>
<comment type="pathway">
    <text evidence="10">Amino-acid biosynthesis; L-methionine biosynthesis via de novo pathway; L-homoserine from L-aspartate: step 1/3.</text>
</comment>
<comment type="similarity">
    <text evidence="2 9">Belongs to the aspartokinase family.</text>
</comment>
<dbReference type="InterPro" id="IPR045865">
    <property type="entry name" value="ACT-like_dom_sf"/>
</dbReference>
<evidence type="ECO:0000256" key="4">
    <source>
        <dbReference type="ARBA" id="ARBA00022741"/>
    </source>
</evidence>
<dbReference type="Gene3D" id="3.40.1160.10">
    <property type="entry name" value="Acetylglutamate kinase-like"/>
    <property type="match status" value="1"/>
</dbReference>
<dbReference type="InterPro" id="IPR001048">
    <property type="entry name" value="Asp/Glu/Uridylate_kinase"/>
</dbReference>
<evidence type="ECO:0000256" key="2">
    <source>
        <dbReference type="ARBA" id="ARBA00010122"/>
    </source>
</evidence>
<reference evidence="12 13" key="1">
    <citation type="journal article" date="2015" name="Genome Announc.">
        <title>Genome sequencing of 18 francisella strains to aid in assay development and testing.</title>
        <authorList>
            <person name="Johnson S.L."/>
            <person name="Daligault H.E."/>
            <person name="Davenport K.W."/>
            <person name="Coyne S.R."/>
            <person name="Frey K.G."/>
            <person name="Koroleva G.I."/>
            <person name="Broomall S.M."/>
            <person name="Bishop-Lilly K.A."/>
            <person name="Bruce D.C."/>
            <person name="Chertkov O."/>
            <person name="Freitas T."/>
            <person name="Jaissle J."/>
            <person name="Ladner J.T."/>
            <person name="Rosenzweig C.N."/>
            <person name="Gibbons H.S."/>
            <person name="Palacios G.F."/>
            <person name="Redden C.L."/>
            <person name="Xu Y."/>
            <person name="Minogue T.D."/>
            <person name="Chain P.S."/>
        </authorList>
    </citation>
    <scope>NUCLEOTIDE SEQUENCE [LARGE SCALE GENOMIC DNA]</scope>
    <source>
        <strain evidence="12 13">GA01-2794</strain>
    </source>
</reference>
<dbReference type="Pfam" id="PF22468">
    <property type="entry name" value="ACT_9"/>
    <property type="match status" value="1"/>
</dbReference>
<feature type="binding site" evidence="8">
    <location>
        <position position="228"/>
    </location>
    <ligand>
        <name>ATP</name>
        <dbReference type="ChEBI" id="CHEBI:30616"/>
    </ligand>
</feature>
<evidence type="ECO:0000313" key="12">
    <source>
        <dbReference type="EMBL" id="AJI52552.1"/>
    </source>
</evidence>
<dbReference type="AlphaFoldDB" id="A0A0B6D2K3"/>
<dbReference type="NCBIfam" id="TIGR00657">
    <property type="entry name" value="asp_kinases"/>
    <property type="match status" value="1"/>
</dbReference>
<protein>
    <recommendedName>
        <fullName evidence="9">Aspartokinase</fullName>
        <ecNumber evidence="9">2.7.2.4</ecNumber>
    </recommendedName>
</protein>
<dbReference type="UniPathway" id="UPA00034">
    <property type="reaction ID" value="UER00015"/>
</dbReference>
<feature type="binding site" evidence="8">
    <location>
        <position position="233"/>
    </location>
    <ligand>
        <name>ATP</name>
        <dbReference type="ChEBI" id="CHEBI:30616"/>
    </ligand>
</feature>
<evidence type="ECO:0000256" key="9">
    <source>
        <dbReference type="RuleBase" id="RU003448"/>
    </source>
</evidence>